<keyword evidence="2" id="KW-0719">Serine esterase</keyword>
<dbReference type="WBParaSite" id="OFLC_0000430001-mRNA-1">
    <property type="protein sequence ID" value="OFLC_0000430001-mRNA-1"/>
    <property type="gene ID" value="OFLC_0000430001"/>
</dbReference>
<dbReference type="InterPro" id="IPR050654">
    <property type="entry name" value="AChE-related_enzymes"/>
</dbReference>
<evidence type="ECO:0000313" key="8">
    <source>
        <dbReference type="WBParaSite" id="OFLC_0000430001-mRNA-1"/>
    </source>
</evidence>
<proteinExistence type="inferred from homology"/>
<keyword evidence="7" id="KW-1185">Reference proteome</keyword>
<dbReference type="Gene3D" id="3.40.50.1820">
    <property type="entry name" value="alpha/beta hydrolase"/>
    <property type="match status" value="1"/>
</dbReference>
<dbReference type="STRING" id="387005.A0A183H9Y9"/>
<dbReference type="PANTHER" id="PTHR43918:SF12">
    <property type="entry name" value="ACETYLCHOLINESTERASE 1"/>
    <property type="match status" value="1"/>
</dbReference>
<dbReference type="InterPro" id="IPR000997">
    <property type="entry name" value="Cholinesterase"/>
</dbReference>
<dbReference type="GO" id="GO:0005886">
    <property type="term" value="C:plasma membrane"/>
    <property type="evidence" value="ECO:0007669"/>
    <property type="project" value="TreeGrafter"/>
</dbReference>
<dbReference type="GO" id="GO:0005615">
    <property type="term" value="C:extracellular space"/>
    <property type="evidence" value="ECO:0007669"/>
    <property type="project" value="TreeGrafter"/>
</dbReference>
<evidence type="ECO:0000256" key="2">
    <source>
        <dbReference type="ARBA" id="ARBA00022487"/>
    </source>
</evidence>
<gene>
    <name evidence="6" type="ORF">OFLC_LOCUS4304</name>
</gene>
<dbReference type="GO" id="GO:0019695">
    <property type="term" value="P:choline metabolic process"/>
    <property type="evidence" value="ECO:0007669"/>
    <property type="project" value="TreeGrafter"/>
</dbReference>
<dbReference type="InterPro" id="IPR002018">
    <property type="entry name" value="CarbesteraseB"/>
</dbReference>
<dbReference type="PANTHER" id="PTHR43918">
    <property type="entry name" value="ACETYLCHOLINESTERASE"/>
    <property type="match status" value="1"/>
</dbReference>
<comment type="similarity">
    <text evidence="1">Belongs to the type-B carboxylesterase/lipase family.</text>
</comment>
<dbReference type="GO" id="GO:0003990">
    <property type="term" value="F:acetylcholinesterase activity"/>
    <property type="evidence" value="ECO:0007669"/>
    <property type="project" value="TreeGrafter"/>
</dbReference>
<evidence type="ECO:0000259" key="5">
    <source>
        <dbReference type="Pfam" id="PF00135"/>
    </source>
</evidence>
<accession>A0A183H9Y9</accession>
<protein>
    <submittedName>
        <fullName evidence="8">Acetylcholinesterase</fullName>
    </submittedName>
</protein>
<reference evidence="6 7" key="2">
    <citation type="submission" date="2018-11" db="EMBL/GenBank/DDBJ databases">
        <authorList>
            <consortium name="Pathogen Informatics"/>
        </authorList>
    </citation>
    <scope>NUCLEOTIDE SEQUENCE [LARGE SCALE GENOMIC DNA]</scope>
</reference>
<feature type="domain" description="Carboxylesterase type B" evidence="5">
    <location>
        <begin position="6"/>
        <end position="259"/>
    </location>
</feature>
<evidence type="ECO:0000256" key="1">
    <source>
        <dbReference type="ARBA" id="ARBA00005964"/>
    </source>
</evidence>
<evidence type="ECO:0000256" key="3">
    <source>
        <dbReference type="ARBA" id="ARBA00022801"/>
    </source>
</evidence>
<dbReference type="GO" id="GO:0006581">
    <property type="term" value="P:acetylcholine catabolic process"/>
    <property type="evidence" value="ECO:0007669"/>
    <property type="project" value="TreeGrafter"/>
</dbReference>
<dbReference type="EMBL" id="UZAJ01003211">
    <property type="protein sequence ID" value="VDO39572.1"/>
    <property type="molecule type" value="Genomic_DNA"/>
</dbReference>
<keyword evidence="4" id="KW-1015">Disulfide bond</keyword>
<evidence type="ECO:0000313" key="6">
    <source>
        <dbReference type="EMBL" id="VDO39572.1"/>
    </source>
</evidence>
<evidence type="ECO:0000256" key="4">
    <source>
        <dbReference type="ARBA" id="ARBA00023157"/>
    </source>
</evidence>
<evidence type="ECO:0000313" key="7">
    <source>
        <dbReference type="Proteomes" id="UP000267606"/>
    </source>
</evidence>
<dbReference type="Proteomes" id="UP000267606">
    <property type="component" value="Unassembled WGS sequence"/>
</dbReference>
<organism evidence="8">
    <name type="scientific">Onchocerca flexuosa</name>
    <dbReference type="NCBI Taxonomy" id="387005"/>
    <lineage>
        <taxon>Eukaryota</taxon>
        <taxon>Metazoa</taxon>
        <taxon>Ecdysozoa</taxon>
        <taxon>Nematoda</taxon>
        <taxon>Chromadorea</taxon>
        <taxon>Rhabditida</taxon>
        <taxon>Spirurina</taxon>
        <taxon>Spiruromorpha</taxon>
        <taxon>Filarioidea</taxon>
        <taxon>Onchocercidae</taxon>
        <taxon>Onchocerca</taxon>
    </lineage>
</organism>
<dbReference type="ESTHER" id="oncvo-a0a044sdy5">
    <property type="family name" value="ACHE"/>
</dbReference>
<name>A0A183H9Y9_9BILA</name>
<sequence>MEFADFPWVPVIDGDFLTEQPTTSLKRGNFKVAELLIGSNLEEAIYFIVYQLGDIFPPKDFFIKNDFVTNREKWLHSISNLLPRQMLKAPLALASIIHEYEPADLPIKPYDWINSLDKMLGDLQFTCNSNEIALANSMHGGDTYYYYFTHRSTQQTWPKWMGVVHGYEINFVFGEPLNMKKFAYTKEEQELSMRFMRYWANFARTGNPNKNPDGTYTSDVWPLYTQSSMEYMNLTVESDYYAGASRIGTGPRRKQCSFWKKILPNLMAAVADTGDQVMRWKQEMNRWENEYIVDWQLHFEQYKKYQAYRYADSENGQC</sequence>
<dbReference type="SUPFAM" id="SSF53474">
    <property type="entry name" value="alpha/beta-Hydrolases"/>
    <property type="match status" value="1"/>
</dbReference>
<reference evidence="8" key="1">
    <citation type="submission" date="2016-06" db="UniProtKB">
        <authorList>
            <consortium name="WormBaseParasite"/>
        </authorList>
    </citation>
    <scope>IDENTIFICATION</scope>
</reference>
<dbReference type="Pfam" id="PF00135">
    <property type="entry name" value="COesterase"/>
    <property type="match status" value="1"/>
</dbReference>
<dbReference type="PRINTS" id="PR00878">
    <property type="entry name" value="CHOLNESTRASE"/>
</dbReference>
<dbReference type="InterPro" id="IPR029058">
    <property type="entry name" value="AB_hydrolase_fold"/>
</dbReference>
<dbReference type="AlphaFoldDB" id="A0A183H9Y9"/>
<keyword evidence="3" id="KW-0378">Hydrolase</keyword>